<dbReference type="InterPro" id="IPR022755">
    <property type="entry name" value="Znf_C2H2_jaz"/>
</dbReference>
<dbReference type="GO" id="GO:0008270">
    <property type="term" value="F:zinc ion binding"/>
    <property type="evidence" value="ECO:0007669"/>
    <property type="project" value="UniProtKB-KW"/>
</dbReference>
<dbReference type="Proteomes" id="UP000027073">
    <property type="component" value="Unassembled WGS sequence"/>
</dbReference>
<dbReference type="InterPro" id="IPR036236">
    <property type="entry name" value="Znf_C2H2_sf"/>
</dbReference>
<dbReference type="VEuPathDB" id="FungiDB:PLEOSDRAFT_1051309"/>
<dbReference type="Pfam" id="PF12171">
    <property type="entry name" value="zf-C2H2_jaz"/>
    <property type="match status" value="1"/>
</dbReference>
<evidence type="ECO:0000256" key="4">
    <source>
        <dbReference type="ARBA" id="ARBA00022833"/>
    </source>
</evidence>
<feature type="domain" description="C2H2-type" evidence="7">
    <location>
        <begin position="4"/>
        <end position="28"/>
    </location>
</feature>
<dbReference type="Pfam" id="PF00096">
    <property type="entry name" value="zf-C2H2"/>
    <property type="match status" value="1"/>
</dbReference>
<dbReference type="EMBL" id="KL198014">
    <property type="protein sequence ID" value="KDQ22130.1"/>
    <property type="molecule type" value="Genomic_DNA"/>
</dbReference>
<dbReference type="GO" id="GO:0005634">
    <property type="term" value="C:nucleus"/>
    <property type="evidence" value="ECO:0007669"/>
    <property type="project" value="TreeGrafter"/>
</dbReference>
<organism evidence="8 9">
    <name type="scientific">Pleurotus ostreatus (strain PC15)</name>
    <name type="common">Oyster mushroom</name>
    <dbReference type="NCBI Taxonomy" id="1137138"/>
    <lineage>
        <taxon>Eukaryota</taxon>
        <taxon>Fungi</taxon>
        <taxon>Dikarya</taxon>
        <taxon>Basidiomycota</taxon>
        <taxon>Agaricomycotina</taxon>
        <taxon>Agaricomycetes</taxon>
        <taxon>Agaricomycetidae</taxon>
        <taxon>Agaricales</taxon>
        <taxon>Pleurotineae</taxon>
        <taxon>Pleurotaceae</taxon>
        <taxon>Pleurotus</taxon>
    </lineage>
</organism>
<dbReference type="GO" id="GO:0000977">
    <property type="term" value="F:RNA polymerase II transcription regulatory region sequence-specific DNA binding"/>
    <property type="evidence" value="ECO:0007669"/>
    <property type="project" value="TreeGrafter"/>
</dbReference>
<dbReference type="HOGENOM" id="CLU_075838_1_1_1"/>
<dbReference type="InterPro" id="IPR013087">
    <property type="entry name" value="Znf_C2H2_type"/>
</dbReference>
<sequence>MPSFECPQCERQFRSSMALGDHCRSKAHGAWCIPCQRWFVNDQALSQHTNASPKHAFDSDDSSEVYSSDDDDTSSEEEDDEEPYCRGCSRWFVNAASLRAHLRDSPLHNWCFQCSRDFSTATALNQHTQSLAHKDRDLQCPFCRVMFKSPSGVAFHVESGCHKINRHQVTAAVHALGIVPTISVNRRLQGSSNSFPTTLTTFIATEASFNGSKYDCYLCTRKFKTLSGLNTHLNSPAHDRDEFKCPKCKREFKLISGLVQHIESGVCKVAQMKKVEAYYEDLTAAFSRALKL</sequence>
<evidence type="ECO:0000256" key="1">
    <source>
        <dbReference type="ARBA" id="ARBA00022723"/>
    </source>
</evidence>
<proteinExistence type="predicted"/>
<keyword evidence="3 5" id="KW-0863">Zinc-finger</keyword>
<reference evidence="9" key="1">
    <citation type="journal article" date="2014" name="Proc. Natl. Acad. Sci. U.S.A.">
        <title>Extensive sampling of basidiomycete genomes demonstrates inadequacy of the white-rot/brown-rot paradigm for wood decay fungi.</title>
        <authorList>
            <person name="Riley R."/>
            <person name="Salamov A.A."/>
            <person name="Brown D.W."/>
            <person name="Nagy L.G."/>
            <person name="Floudas D."/>
            <person name="Held B.W."/>
            <person name="Levasseur A."/>
            <person name="Lombard V."/>
            <person name="Morin E."/>
            <person name="Otillar R."/>
            <person name="Lindquist E.A."/>
            <person name="Sun H."/>
            <person name="LaButti K.M."/>
            <person name="Schmutz J."/>
            <person name="Jabbour D."/>
            <person name="Luo H."/>
            <person name="Baker S.E."/>
            <person name="Pisabarro A.G."/>
            <person name="Walton J.D."/>
            <person name="Blanchette R.A."/>
            <person name="Henrissat B."/>
            <person name="Martin F."/>
            <person name="Cullen D."/>
            <person name="Hibbett D.S."/>
            <person name="Grigoriev I.V."/>
        </authorList>
    </citation>
    <scope>NUCLEOTIDE SEQUENCE [LARGE SCALE GENOMIC DNA]</scope>
    <source>
        <strain evidence="9">PC15</strain>
    </source>
</reference>
<keyword evidence="4" id="KW-0862">Zinc</keyword>
<dbReference type="AlphaFoldDB" id="A0A067N575"/>
<feature type="domain" description="C2H2-type" evidence="7">
    <location>
        <begin position="109"/>
        <end position="138"/>
    </location>
</feature>
<dbReference type="STRING" id="1137138.A0A067N575"/>
<accession>A0A067N575</accession>
<feature type="domain" description="C2H2-type" evidence="7">
    <location>
        <begin position="214"/>
        <end position="243"/>
    </location>
</feature>
<dbReference type="InParanoid" id="A0A067N575"/>
<dbReference type="PANTHER" id="PTHR24409:SF356">
    <property type="entry name" value="C2H2 FINGER DOMAIN TRANSCRIPTION FACTOR (EUROFUNG)"/>
    <property type="match status" value="1"/>
</dbReference>
<dbReference type="OrthoDB" id="6077919at2759"/>
<dbReference type="PANTHER" id="PTHR24409">
    <property type="entry name" value="ZINC FINGER PROTEIN 142"/>
    <property type="match status" value="1"/>
</dbReference>
<name>A0A067N575_PLEO1</name>
<dbReference type="PROSITE" id="PS50157">
    <property type="entry name" value="ZINC_FINGER_C2H2_2"/>
    <property type="match status" value="3"/>
</dbReference>
<dbReference type="PROSITE" id="PS00028">
    <property type="entry name" value="ZINC_FINGER_C2H2_1"/>
    <property type="match status" value="4"/>
</dbReference>
<evidence type="ECO:0000256" key="6">
    <source>
        <dbReference type="SAM" id="MobiDB-lite"/>
    </source>
</evidence>
<gene>
    <name evidence="8" type="ORF">PLEOSDRAFT_1051309</name>
</gene>
<evidence type="ECO:0000313" key="9">
    <source>
        <dbReference type="Proteomes" id="UP000027073"/>
    </source>
</evidence>
<dbReference type="SMART" id="SM00355">
    <property type="entry name" value="ZnF_C2H2"/>
    <property type="match status" value="6"/>
</dbReference>
<keyword evidence="2" id="KW-0677">Repeat</keyword>
<evidence type="ECO:0000256" key="5">
    <source>
        <dbReference type="PROSITE-ProRule" id="PRU00042"/>
    </source>
</evidence>
<protein>
    <recommendedName>
        <fullName evidence="7">C2H2-type domain-containing protein</fullName>
    </recommendedName>
</protein>
<evidence type="ECO:0000256" key="3">
    <source>
        <dbReference type="ARBA" id="ARBA00022771"/>
    </source>
</evidence>
<dbReference type="SUPFAM" id="SSF57667">
    <property type="entry name" value="beta-beta-alpha zinc fingers"/>
    <property type="match status" value="2"/>
</dbReference>
<feature type="compositionally biased region" description="Acidic residues" evidence="6">
    <location>
        <begin position="59"/>
        <end position="82"/>
    </location>
</feature>
<evidence type="ECO:0000313" key="8">
    <source>
        <dbReference type="EMBL" id="KDQ22130.1"/>
    </source>
</evidence>
<evidence type="ECO:0000256" key="2">
    <source>
        <dbReference type="ARBA" id="ARBA00022737"/>
    </source>
</evidence>
<dbReference type="GO" id="GO:0000981">
    <property type="term" value="F:DNA-binding transcription factor activity, RNA polymerase II-specific"/>
    <property type="evidence" value="ECO:0007669"/>
    <property type="project" value="TreeGrafter"/>
</dbReference>
<evidence type="ECO:0000259" key="7">
    <source>
        <dbReference type="PROSITE" id="PS50157"/>
    </source>
</evidence>
<dbReference type="Gene3D" id="3.30.160.60">
    <property type="entry name" value="Classic Zinc Finger"/>
    <property type="match status" value="3"/>
</dbReference>
<feature type="region of interest" description="Disordered" evidence="6">
    <location>
        <begin position="51"/>
        <end position="82"/>
    </location>
</feature>
<keyword evidence="1" id="KW-0479">Metal-binding</keyword>